<dbReference type="Proteomes" id="UP000827986">
    <property type="component" value="Unassembled WGS sequence"/>
</dbReference>
<comment type="caution">
    <text evidence="1">The sequence shown here is derived from an EMBL/GenBank/DDBJ whole genome shotgun (WGS) entry which is preliminary data.</text>
</comment>
<name>A0A9D3X0M6_9SAUR</name>
<protein>
    <submittedName>
        <fullName evidence="1">Uncharacterized protein</fullName>
    </submittedName>
</protein>
<dbReference type="AlphaFoldDB" id="A0A9D3X0M6"/>
<keyword evidence="2" id="KW-1185">Reference proteome</keyword>
<sequence length="148" mass="16641">MLSLASAPLQPPALQIRITLLTNVFSQRGFRNAWFTFYPAEMILLHHGVNGINTCPPPAPLKWKISAILLYCSLMMTLLFLYKQVVVDCDELMLMWDHCACALVRRWLWGLLTSLFLSLCSDLPSSQKNEMCDSLSAGSRGSSKECNL</sequence>
<accession>A0A9D3X0M6</accession>
<reference evidence="1" key="1">
    <citation type="submission" date="2021-09" db="EMBL/GenBank/DDBJ databases">
        <title>The genome of Mauremys mutica provides insights into the evolution of semi-aquatic lifestyle.</title>
        <authorList>
            <person name="Gong S."/>
            <person name="Gao Y."/>
        </authorList>
    </citation>
    <scope>NUCLEOTIDE SEQUENCE</scope>
    <source>
        <strain evidence="1">MM-2020</strain>
        <tissue evidence="1">Muscle</tissue>
    </source>
</reference>
<gene>
    <name evidence="1" type="ORF">KIL84_006269</name>
</gene>
<proteinExistence type="predicted"/>
<organism evidence="1 2">
    <name type="scientific">Mauremys mutica</name>
    <name type="common">yellowpond turtle</name>
    <dbReference type="NCBI Taxonomy" id="74926"/>
    <lineage>
        <taxon>Eukaryota</taxon>
        <taxon>Metazoa</taxon>
        <taxon>Chordata</taxon>
        <taxon>Craniata</taxon>
        <taxon>Vertebrata</taxon>
        <taxon>Euteleostomi</taxon>
        <taxon>Archelosauria</taxon>
        <taxon>Testudinata</taxon>
        <taxon>Testudines</taxon>
        <taxon>Cryptodira</taxon>
        <taxon>Durocryptodira</taxon>
        <taxon>Testudinoidea</taxon>
        <taxon>Geoemydidae</taxon>
        <taxon>Geoemydinae</taxon>
        <taxon>Mauremys</taxon>
    </lineage>
</organism>
<dbReference type="EMBL" id="JAHDVG010000483">
    <property type="protein sequence ID" value="KAH1170651.1"/>
    <property type="molecule type" value="Genomic_DNA"/>
</dbReference>
<evidence type="ECO:0000313" key="1">
    <source>
        <dbReference type="EMBL" id="KAH1170651.1"/>
    </source>
</evidence>
<evidence type="ECO:0000313" key="2">
    <source>
        <dbReference type="Proteomes" id="UP000827986"/>
    </source>
</evidence>